<feature type="repeat" description="ANK" evidence="11">
    <location>
        <begin position="555"/>
        <end position="587"/>
    </location>
</feature>
<keyword evidence="4 14" id="KW-0812">Transmembrane</keyword>
<feature type="repeat" description="ANK" evidence="11">
    <location>
        <begin position="420"/>
        <end position="452"/>
    </location>
</feature>
<feature type="compositionally biased region" description="Basic residues" evidence="13">
    <location>
        <begin position="83"/>
        <end position="93"/>
    </location>
</feature>
<feature type="domain" description="Ion transport" evidence="15">
    <location>
        <begin position="995"/>
        <end position="1207"/>
    </location>
</feature>
<keyword evidence="3" id="KW-0716">Sensory transduction</keyword>
<dbReference type="Pfam" id="PF12796">
    <property type="entry name" value="Ank_2"/>
    <property type="match status" value="6"/>
</dbReference>
<dbReference type="PROSITE" id="PS50088">
    <property type="entry name" value="ANK_REPEAT"/>
    <property type="match status" value="10"/>
</dbReference>
<evidence type="ECO:0000256" key="7">
    <source>
        <dbReference type="ARBA" id="ARBA00023043"/>
    </source>
</evidence>
<feature type="transmembrane region" description="Helical" evidence="14">
    <location>
        <begin position="1100"/>
        <end position="1123"/>
    </location>
</feature>
<evidence type="ECO:0000256" key="2">
    <source>
        <dbReference type="ARBA" id="ARBA00022448"/>
    </source>
</evidence>
<feature type="repeat" description="ANK" evidence="11">
    <location>
        <begin position="271"/>
        <end position="303"/>
    </location>
</feature>
<feature type="coiled-coil region" evidence="12">
    <location>
        <begin position="1271"/>
        <end position="1305"/>
    </location>
</feature>
<proteinExistence type="predicted"/>
<evidence type="ECO:0000256" key="14">
    <source>
        <dbReference type="SAM" id="Phobius"/>
    </source>
</evidence>
<feature type="transmembrane region" description="Helical" evidence="14">
    <location>
        <begin position="917"/>
        <end position="938"/>
    </location>
</feature>
<keyword evidence="17" id="KW-1185">Reference proteome</keyword>
<evidence type="ECO:0000256" key="4">
    <source>
        <dbReference type="ARBA" id="ARBA00022692"/>
    </source>
</evidence>
<evidence type="ECO:0000256" key="6">
    <source>
        <dbReference type="ARBA" id="ARBA00022989"/>
    </source>
</evidence>
<evidence type="ECO:0000256" key="11">
    <source>
        <dbReference type="PROSITE-ProRule" id="PRU00023"/>
    </source>
</evidence>
<organism evidence="16 17">
    <name type="scientific">Tigriopus californicus</name>
    <name type="common">Marine copepod</name>
    <dbReference type="NCBI Taxonomy" id="6832"/>
    <lineage>
        <taxon>Eukaryota</taxon>
        <taxon>Metazoa</taxon>
        <taxon>Ecdysozoa</taxon>
        <taxon>Arthropoda</taxon>
        <taxon>Crustacea</taxon>
        <taxon>Multicrustacea</taxon>
        <taxon>Hexanauplia</taxon>
        <taxon>Copepoda</taxon>
        <taxon>Harpacticoida</taxon>
        <taxon>Harpacticidae</taxon>
        <taxon>Tigriopus</taxon>
    </lineage>
</organism>
<evidence type="ECO:0000313" key="17">
    <source>
        <dbReference type="Proteomes" id="UP000318571"/>
    </source>
</evidence>
<dbReference type="Gene3D" id="1.25.40.20">
    <property type="entry name" value="Ankyrin repeat-containing domain"/>
    <property type="match status" value="5"/>
</dbReference>
<evidence type="ECO:0000256" key="13">
    <source>
        <dbReference type="SAM" id="MobiDB-lite"/>
    </source>
</evidence>
<sequence length="1337" mass="150681">MPNSGKVGPDPEVTLEIDSGPIGGRKSSEIGDLGDAFNFLFMGSNQDGLELLEGVSEADTIPLESLVEDKQDHLQVQNDVPPKAKRSKQRKKSVITYNSSRRPSLVDGILEGDLFNFQDQEAVATDKSLYQLSREGDYRTIANILQKIQYRNSNKLHRIVNQLDKNKISALHYAARYDHLDIVKLLVGYGANVNNKGDDGLTPLHFCARFKLVDRSALPTPHFPETVKDFNQFTEKIVGHAIDDELKAKVENSVIYYLVMKGAHINEKDKYGLTPLHYAAMRGNDEATIELIKCTNQIDIECKDEQRLTPLHLACTYGQANTAKILLEHGANILSIGEKYQSALHKAAAIGNLELVEMLTAVAKATLNETDIEQAKKNRMLKDEDNDNNTPLLLAVESGSVDITRHLLDFGANVNHFNKARVYPLHLACTIGSLEIVKLLLHRQATINCINSSYQTPLLVASAYNHVGIIEYLLKKGAKIEKRDRDNFTPLLLAGAEGNAEAVEVLLKHGANIYAQDREDKSILYWAAAQNHYQAIEVLLKDKRSRKLLDACDRYDNSPLHASARKGYLDIVIALLEAGGDVDNKNEDEQTPLHLAAAEGRTRICKEILKRDKFAVNDEDSDSNTALHLASIHGHSKVVAALIESGADIEARNYYLWTPLDCAAAYGQPKCAKLLLDANAPIDPMDKNKTTPLHLAARSGHEKTVKLLIERGASLVQTNSEGHNALTMAILHGKKDVTSVIIDSKNWIEAMKSDYISLVTGVRETPLRLLIKQFPDLAKRVFDRCMITNLQSESQQVEKEQFATVSGDDPRFTITFNYELLDDAYGLLEDNEDDLVSFKLDNGELAHQIRESEWINNEIWDENHRLLPEAQPYSKSSTILKLNHPLMIMVKEKRTSLLGHPLCMALVRHKWNSFGRYVYYLTLSLYLLFVVFLTDFIINTPAPYSASDLFERKGPGSNYNRSMILKILNDNYNGGFGSEAACIALRDEVKIERRSLALVGKIVILALAAFHILKEMFQLAQARLTYIGVENVLEWACYITAILFVWDFTSCHQETGLRYDWQWQVGAFSITMTWLNLLSNVRKFPFLGIYVVMFTDVLQTFLKFSIICALFIIAFSLGFHALLIEQENFGNVWVAMMKTTVMMIGEFEFDDLFFDNISNSDENKEHMVLPYREATFLFFLVFMIIMSIIVMNLLVGLAVDDIKAVQDNAVLQRLAMQVTLNLDVEKILPEFIRRRFIVRQEVVLPNQNKSIFAKIFHDDNTLKRIAFTVVAKGNEDKMDRLSSRVEDINQKLKTVKEANKEIRSEVGQMIAVLLSMAKQLGTNTEELENETMPSSPL</sequence>
<keyword evidence="9 14" id="KW-0472">Membrane</keyword>
<feature type="transmembrane region" description="Helical" evidence="14">
    <location>
        <begin position="1061"/>
        <end position="1079"/>
    </location>
</feature>
<evidence type="ECO:0000256" key="5">
    <source>
        <dbReference type="ARBA" id="ARBA00022737"/>
    </source>
</evidence>
<feature type="repeat" description="ANK" evidence="11">
    <location>
        <begin position="453"/>
        <end position="485"/>
    </location>
</feature>
<keyword evidence="2" id="KW-0813">Transport</keyword>
<dbReference type="GO" id="GO:0034703">
    <property type="term" value="C:cation channel complex"/>
    <property type="evidence" value="ECO:0007669"/>
    <property type="project" value="UniProtKB-ARBA"/>
</dbReference>
<feature type="transmembrane region" description="Helical" evidence="14">
    <location>
        <begin position="1025"/>
        <end position="1046"/>
    </location>
</feature>
<dbReference type="OMA" id="PLFIRVE"/>
<feature type="region of interest" description="Disordered" evidence="13">
    <location>
        <begin position="1"/>
        <end position="28"/>
    </location>
</feature>
<dbReference type="Proteomes" id="UP000318571">
    <property type="component" value="Chromosome 5"/>
</dbReference>
<dbReference type="EMBL" id="VCGU01000004">
    <property type="protein sequence ID" value="TRY77012.1"/>
    <property type="molecule type" value="Genomic_DNA"/>
</dbReference>
<evidence type="ECO:0000259" key="15">
    <source>
        <dbReference type="Pfam" id="PF00520"/>
    </source>
</evidence>
<dbReference type="InterPro" id="IPR052076">
    <property type="entry name" value="TRP_cation_channel"/>
</dbReference>
<dbReference type="PROSITE" id="PS50297">
    <property type="entry name" value="ANK_REP_REGION"/>
    <property type="match status" value="10"/>
</dbReference>
<keyword evidence="12" id="KW-0175">Coiled coil</keyword>
<dbReference type="STRING" id="6832.A0A553PH48"/>
<dbReference type="InterPro" id="IPR036770">
    <property type="entry name" value="Ankyrin_rpt-contain_sf"/>
</dbReference>
<dbReference type="PANTHER" id="PTHR47143:SF3">
    <property type="entry name" value="PWWP DOMAIN-CONTAINING PROTEIN"/>
    <property type="match status" value="1"/>
</dbReference>
<name>A0A553PH48_TIGCA</name>
<feature type="region of interest" description="Disordered" evidence="13">
    <location>
        <begin position="72"/>
        <end position="94"/>
    </location>
</feature>
<dbReference type="InterPro" id="IPR005821">
    <property type="entry name" value="Ion_trans_dom"/>
</dbReference>
<feature type="repeat" description="ANK" evidence="11">
    <location>
        <begin position="306"/>
        <end position="338"/>
    </location>
</feature>
<dbReference type="SMART" id="SM00248">
    <property type="entry name" value="ANK"/>
    <property type="match status" value="15"/>
</dbReference>
<dbReference type="Gene3D" id="1.10.287.70">
    <property type="match status" value="1"/>
</dbReference>
<keyword evidence="7 11" id="KW-0040">ANK repeat</keyword>
<keyword evidence="10" id="KW-0407">Ion channel</keyword>
<dbReference type="Pfam" id="PF00520">
    <property type="entry name" value="Ion_trans"/>
    <property type="match status" value="1"/>
</dbReference>
<dbReference type="InterPro" id="IPR002110">
    <property type="entry name" value="Ankyrin_rpt"/>
</dbReference>
<evidence type="ECO:0000313" key="16">
    <source>
        <dbReference type="EMBL" id="TRY77012.1"/>
    </source>
</evidence>
<evidence type="ECO:0000256" key="9">
    <source>
        <dbReference type="ARBA" id="ARBA00023136"/>
    </source>
</evidence>
<feature type="repeat" description="ANK" evidence="11">
    <location>
        <begin position="166"/>
        <end position="198"/>
    </location>
</feature>
<feature type="repeat" description="ANK" evidence="11">
    <location>
        <begin position="622"/>
        <end position="654"/>
    </location>
</feature>
<evidence type="ECO:0000256" key="1">
    <source>
        <dbReference type="ARBA" id="ARBA00004141"/>
    </source>
</evidence>
<evidence type="ECO:0000256" key="10">
    <source>
        <dbReference type="ARBA" id="ARBA00023303"/>
    </source>
</evidence>
<dbReference type="PANTHER" id="PTHR47143">
    <property type="entry name" value="TRANSIENT RECEPTOR POTENTIAL CATION CHANNEL PROTEIN PAINLESS"/>
    <property type="match status" value="1"/>
</dbReference>
<reference evidence="16 17" key="1">
    <citation type="journal article" date="2018" name="Nat. Ecol. Evol.">
        <title>Genomic signatures of mitonuclear coevolution across populations of Tigriopus californicus.</title>
        <authorList>
            <person name="Barreto F.S."/>
            <person name="Watson E.T."/>
            <person name="Lima T.G."/>
            <person name="Willett C.S."/>
            <person name="Edmands S."/>
            <person name="Li W."/>
            <person name="Burton R.S."/>
        </authorList>
    </citation>
    <scope>NUCLEOTIDE SEQUENCE [LARGE SCALE GENOMIC DNA]</scope>
    <source>
        <strain evidence="16 17">San Diego</strain>
    </source>
</reference>
<evidence type="ECO:0000256" key="12">
    <source>
        <dbReference type="SAM" id="Coils"/>
    </source>
</evidence>
<evidence type="ECO:0000256" key="8">
    <source>
        <dbReference type="ARBA" id="ARBA00023065"/>
    </source>
</evidence>
<feature type="repeat" description="ANK" evidence="11">
    <location>
        <begin position="688"/>
        <end position="720"/>
    </location>
</feature>
<dbReference type="GO" id="GO:0005216">
    <property type="term" value="F:monoatomic ion channel activity"/>
    <property type="evidence" value="ECO:0007669"/>
    <property type="project" value="InterPro"/>
</dbReference>
<keyword evidence="8" id="KW-0406">Ion transport</keyword>
<comment type="subcellular location">
    <subcellularLocation>
        <location evidence="1">Membrane</location>
        <topology evidence="1">Multi-pass membrane protein</topology>
    </subcellularLocation>
</comment>
<evidence type="ECO:0000256" key="3">
    <source>
        <dbReference type="ARBA" id="ARBA00022606"/>
    </source>
</evidence>
<feature type="transmembrane region" description="Helical" evidence="14">
    <location>
        <begin position="1176"/>
        <end position="1199"/>
    </location>
</feature>
<keyword evidence="5" id="KW-0677">Repeat</keyword>
<dbReference type="PRINTS" id="PR01415">
    <property type="entry name" value="ANKYRIN"/>
</dbReference>
<protein>
    <recommendedName>
        <fullName evidence="15">Ion transport domain-containing protein</fullName>
    </recommendedName>
</protein>
<feature type="repeat" description="ANK" evidence="11">
    <location>
        <begin position="387"/>
        <end position="419"/>
    </location>
</feature>
<gene>
    <name evidence="16" type="ORF">TCAL_06362</name>
</gene>
<feature type="repeat" description="ANK" evidence="11">
    <location>
        <begin position="486"/>
        <end position="518"/>
    </location>
</feature>
<keyword evidence="6 14" id="KW-1133">Transmembrane helix</keyword>
<comment type="caution">
    <text evidence="16">The sequence shown here is derived from an EMBL/GenBank/DDBJ whole genome shotgun (WGS) entry which is preliminary data.</text>
</comment>
<accession>A0A553PH48</accession>
<dbReference type="SUPFAM" id="SSF48403">
    <property type="entry name" value="Ankyrin repeat"/>
    <property type="match status" value="2"/>
</dbReference>